<dbReference type="GO" id="GO:0046872">
    <property type="term" value="F:metal ion binding"/>
    <property type="evidence" value="ECO:0007669"/>
    <property type="project" value="UniProtKB-KW"/>
</dbReference>
<keyword evidence="3" id="KW-0411">Iron-sulfur</keyword>
<dbReference type="InterPro" id="IPR050067">
    <property type="entry name" value="IPM_dehydratase_rel_enz"/>
</dbReference>
<dbReference type="InterPro" id="IPR015928">
    <property type="entry name" value="Aconitase/3IPM_dehydase_swvl"/>
</dbReference>
<evidence type="ECO:0000259" key="5">
    <source>
        <dbReference type="Pfam" id="PF00330"/>
    </source>
</evidence>
<keyword evidence="2" id="KW-0408">Iron</keyword>
<dbReference type="InterPro" id="IPR001030">
    <property type="entry name" value="Acoase/IPM_deHydtase_lsu_aba"/>
</dbReference>
<dbReference type="AlphaFoldDB" id="A0A0C2DAI7"/>
<dbReference type="Proteomes" id="UP000031599">
    <property type="component" value="Unassembled WGS sequence"/>
</dbReference>
<evidence type="ECO:0000259" key="6">
    <source>
        <dbReference type="Pfam" id="PF00694"/>
    </source>
</evidence>
<reference evidence="7 8" key="1">
    <citation type="submission" date="2014-12" db="EMBL/GenBank/DDBJ databases">
        <title>Genome assembly of Enhygromyxa salina DSM 15201.</title>
        <authorList>
            <person name="Sharma G."/>
            <person name="Subramanian S."/>
        </authorList>
    </citation>
    <scope>NUCLEOTIDE SEQUENCE [LARGE SCALE GENOMIC DNA]</scope>
    <source>
        <strain evidence="7 8">DSM 15201</strain>
    </source>
</reference>
<dbReference type="Pfam" id="PF00694">
    <property type="entry name" value="Aconitase_C"/>
    <property type="match status" value="1"/>
</dbReference>
<dbReference type="GO" id="GO:0016829">
    <property type="term" value="F:lyase activity"/>
    <property type="evidence" value="ECO:0007669"/>
    <property type="project" value="UniProtKB-KW"/>
</dbReference>
<sequence>MQLTGRILWLTEDTAQLEQQLAGANPQFDPQDPPDLHFGVNTDAMINGAACTLGYTGEILGPYFLQNFKDSVEVDAVKQGGFQVVVGGDAYGSGSSREVAVVAHQGAGVELVIARSFQRIFQENMVYAGLPFTTDFGVVTRLRNGEDIDIAALGQALPPFFRAVSEAGGLMRYGTHVLAGDVGPTYEVEPAPRPMNCIEKIVAAKAWRGKDQPFGIAAVAPGDQILCEADFRGMHEYTGGMVMNLYAQEWADAPIHQPELAAAFEDHFVLIDRDTVPLSVKSKRLAPAQSLAAEMIEACERNGIRVHGPGRLKQGVCHRIVVEDYARPGDIIVLTDSHTPTAGVMNAFAFGVGSTAMAFALRTGMIPVTVPKTVRIWVEGDAKGVLSPKDLVLHLIGDPYFREEHWRESPTDTCVIQLGGPGLDQWNVDELSVITNMTVEGGLMTGIVEPCAPIREFLQATRGQDYAERLVAPDEGATYVKTIHVNLDEVPLTVATPGDSRNRKPLTEVGDVAIHNIVIASCTGGSLSDLRAAAQVLRGRKLAEKVRVTVTPSSAAVADDARKEGLLSLFSELGAVVTDPGCGSCIGNGPGIPYEGETTASTTNRNFDRRMGAPGPVYLVSPAIAAACAVTGKLTDPRSL</sequence>
<dbReference type="GO" id="GO:0170038">
    <property type="term" value="P:proteinogenic amino acid biosynthetic process"/>
    <property type="evidence" value="ECO:0007669"/>
    <property type="project" value="UniProtKB-ARBA"/>
</dbReference>
<feature type="domain" description="Aconitase/3-isopropylmalate dehydratase large subunit alpha/beta/alpha" evidence="5">
    <location>
        <begin position="229"/>
        <end position="508"/>
    </location>
</feature>
<dbReference type="GO" id="GO:0051536">
    <property type="term" value="F:iron-sulfur cluster binding"/>
    <property type="evidence" value="ECO:0007669"/>
    <property type="project" value="UniProtKB-KW"/>
</dbReference>
<keyword evidence="1" id="KW-0479">Metal-binding</keyword>
<evidence type="ECO:0000313" key="7">
    <source>
        <dbReference type="EMBL" id="KIG16902.1"/>
    </source>
</evidence>
<dbReference type="SUPFAM" id="SSF53732">
    <property type="entry name" value="Aconitase iron-sulfur domain"/>
    <property type="match status" value="1"/>
</dbReference>
<dbReference type="SUPFAM" id="SSF52016">
    <property type="entry name" value="LeuD/IlvD-like"/>
    <property type="match status" value="1"/>
</dbReference>
<feature type="domain" description="Aconitase A/isopropylmalate dehydratase small subunit swivel" evidence="6">
    <location>
        <begin position="80"/>
        <end position="130"/>
    </location>
</feature>
<dbReference type="GO" id="GO:0170034">
    <property type="term" value="P:L-amino acid biosynthetic process"/>
    <property type="evidence" value="ECO:0007669"/>
    <property type="project" value="UniProtKB-ARBA"/>
</dbReference>
<protein>
    <submittedName>
        <fullName evidence="7">3-isopropylmalate dehydratase large subunit</fullName>
    </submittedName>
</protein>
<evidence type="ECO:0000256" key="4">
    <source>
        <dbReference type="ARBA" id="ARBA00023239"/>
    </source>
</evidence>
<dbReference type="EMBL" id="JMCC02000031">
    <property type="protein sequence ID" value="KIG16902.1"/>
    <property type="molecule type" value="Genomic_DNA"/>
</dbReference>
<proteinExistence type="predicted"/>
<dbReference type="PRINTS" id="PR00415">
    <property type="entry name" value="ACONITASE"/>
</dbReference>
<keyword evidence="4" id="KW-0456">Lyase</keyword>
<gene>
    <name evidence="7" type="ORF">DB30_04064</name>
</gene>
<dbReference type="Gene3D" id="3.30.499.10">
    <property type="entry name" value="Aconitase, domain 3"/>
    <property type="match status" value="2"/>
</dbReference>
<evidence type="ECO:0000313" key="8">
    <source>
        <dbReference type="Proteomes" id="UP000031599"/>
    </source>
</evidence>
<accession>A0A0C2DAI7</accession>
<dbReference type="PANTHER" id="PTHR43822">
    <property type="entry name" value="HOMOACONITASE, MITOCHONDRIAL-RELATED"/>
    <property type="match status" value="1"/>
</dbReference>
<evidence type="ECO:0000256" key="2">
    <source>
        <dbReference type="ARBA" id="ARBA00023004"/>
    </source>
</evidence>
<evidence type="ECO:0000256" key="3">
    <source>
        <dbReference type="ARBA" id="ARBA00023014"/>
    </source>
</evidence>
<dbReference type="Gene3D" id="3.20.19.10">
    <property type="entry name" value="Aconitase, domain 4"/>
    <property type="match status" value="1"/>
</dbReference>
<dbReference type="InterPro" id="IPR036008">
    <property type="entry name" value="Aconitase_4Fe-4S_dom"/>
</dbReference>
<dbReference type="InterPro" id="IPR015931">
    <property type="entry name" value="Acnase/IPM_dHydase_lsu_aba_1/3"/>
</dbReference>
<evidence type="ECO:0000256" key="1">
    <source>
        <dbReference type="ARBA" id="ARBA00022723"/>
    </source>
</evidence>
<dbReference type="PANTHER" id="PTHR43822:SF2">
    <property type="entry name" value="HOMOACONITASE, MITOCHONDRIAL"/>
    <property type="match status" value="1"/>
</dbReference>
<dbReference type="Pfam" id="PF00330">
    <property type="entry name" value="Aconitase"/>
    <property type="match status" value="1"/>
</dbReference>
<dbReference type="InterPro" id="IPR000573">
    <property type="entry name" value="AconitaseA/IPMdHydase_ssu_swvl"/>
</dbReference>
<dbReference type="RefSeq" id="WP_165703754.1">
    <property type="nucleotide sequence ID" value="NZ_JMCC02000031.1"/>
</dbReference>
<comment type="caution">
    <text evidence="7">The sequence shown here is derived from an EMBL/GenBank/DDBJ whole genome shotgun (WGS) entry which is preliminary data.</text>
</comment>
<name>A0A0C2DAI7_9BACT</name>
<organism evidence="7 8">
    <name type="scientific">Enhygromyxa salina</name>
    <dbReference type="NCBI Taxonomy" id="215803"/>
    <lineage>
        <taxon>Bacteria</taxon>
        <taxon>Pseudomonadati</taxon>
        <taxon>Myxococcota</taxon>
        <taxon>Polyangia</taxon>
        <taxon>Nannocystales</taxon>
        <taxon>Nannocystaceae</taxon>
        <taxon>Enhygromyxa</taxon>
    </lineage>
</organism>